<feature type="domain" description="NADP-dependent oxidoreductase" evidence="1">
    <location>
        <begin position="10"/>
        <end position="350"/>
    </location>
</feature>
<evidence type="ECO:0000313" key="2">
    <source>
        <dbReference type="EMBL" id="SFV52197.1"/>
    </source>
</evidence>
<sequence length="355" mass="40527">MSTFAFGTYRVNDENLLHIEALKEAIELGVRMIETAPYYTDGAAQRAVKKVMELFEDDIRSKIEIISKCLLPQDESVPVAATINEQIDASLENLKLLTISCCLIEDPAKESLLEIFTAFEKAVESGKIKSYGVSAEKIENLDGVLTIARAAAESMGKKESAFTTVELPLNLIEQENLQTIKEAKKIGLRTLTNRPLNAQKDALLYRLASYDEPKEYYHNLNELLEICDNKELKPLYNLIEQMDMNKHKFGFIGEYDQFLSRQILPHIKKAIENIHQDVLDVLLEYIERFLQSYRAMVAYESSKLTKTVLKEYFKECNGKMQVCALRFLLEIDDIDTIVVSMRKPSYVQEAMALKV</sequence>
<evidence type="ECO:0000259" key="1">
    <source>
        <dbReference type="Pfam" id="PF00248"/>
    </source>
</evidence>
<dbReference type="InterPro" id="IPR023210">
    <property type="entry name" value="NADP_OxRdtase_dom"/>
</dbReference>
<proteinExistence type="predicted"/>
<protein>
    <recommendedName>
        <fullName evidence="1">NADP-dependent oxidoreductase domain-containing protein</fullName>
    </recommendedName>
</protein>
<organism evidence="2">
    <name type="scientific">hydrothermal vent metagenome</name>
    <dbReference type="NCBI Taxonomy" id="652676"/>
    <lineage>
        <taxon>unclassified sequences</taxon>
        <taxon>metagenomes</taxon>
        <taxon>ecological metagenomes</taxon>
    </lineage>
</organism>
<dbReference type="PANTHER" id="PTHR43638">
    <property type="entry name" value="OXIDOREDUCTASE, ALDO/KETO REDUCTASE FAMILY PROTEIN"/>
    <property type="match status" value="1"/>
</dbReference>
<reference evidence="2" key="1">
    <citation type="submission" date="2016-10" db="EMBL/GenBank/DDBJ databases">
        <authorList>
            <person name="de Groot N.N."/>
        </authorList>
    </citation>
    <scope>NUCLEOTIDE SEQUENCE</scope>
</reference>
<dbReference type="Pfam" id="PF00248">
    <property type="entry name" value="Aldo_ket_red"/>
    <property type="match status" value="1"/>
</dbReference>
<dbReference type="InterPro" id="IPR036812">
    <property type="entry name" value="NAD(P)_OxRdtase_dom_sf"/>
</dbReference>
<name>A0A1W1BFC5_9ZZZZ</name>
<dbReference type="AlphaFoldDB" id="A0A1W1BFC5"/>
<dbReference type="SUPFAM" id="SSF51430">
    <property type="entry name" value="NAD(P)-linked oxidoreductase"/>
    <property type="match status" value="1"/>
</dbReference>
<dbReference type="EMBL" id="FPHK01000001">
    <property type="protein sequence ID" value="SFV52197.1"/>
    <property type="molecule type" value="Genomic_DNA"/>
</dbReference>
<accession>A0A1W1BFC5</accession>
<dbReference type="Gene3D" id="3.20.20.100">
    <property type="entry name" value="NADP-dependent oxidoreductase domain"/>
    <property type="match status" value="1"/>
</dbReference>
<dbReference type="PANTHER" id="PTHR43638:SF3">
    <property type="entry name" value="ALDEHYDE REDUCTASE"/>
    <property type="match status" value="1"/>
</dbReference>
<gene>
    <name evidence="2" type="ORF">MNB_SM-6-944</name>
</gene>